<feature type="transmembrane region" description="Helical" evidence="6">
    <location>
        <begin position="145"/>
        <end position="167"/>
    </location>
</feature>
<reference evidence="7" key="1">
    <citation type="submission" date="2020-10" db="EMBL/GenBank/DDBJ databases">
        <authorList>
            <person name="Lu T."/>
            <person name="Wang Q."/>
            <person name="Han X."/>
        </authorList>
    </citation>
    <scope>NUCLEOTIDE SEQUENCE</scope>
    <source>
        <strain evidence="7">WQ 117</strain>
    </source>
</reference>
<evidence type="ECO:0000256" key="4">
    <source>
        <dbReference type="ARBA" id="ARBA00022989"/>
    </source>
</evidence>
<keyword evidence="8" id="KW-1185">Reference proteome</keyword>
<dbReference type="PANTHER" id="PTHR31885:SF6">
    <property type="entry name" value="GH04784P"/>
    <property type="match status" value="1"/>
</dbReference>
<dbReference type="InterPro" id="IPR012506">
    <property type="entry name" value="TMEM86B-like"/>
</dbReference>
<keyword evidence="4 6" id="KW-1133">Transmembrane helix</keyword>
<feature type="transmembrane region" description="Helical" evidence="6">
    <location>
        <begin position="204"/>
        <end position="226"/>
    </location>
</feature>
<dbReference type="EMBL" id="JADGIK010000004">
    <property type="protein sequence ID" value="MBF0597190.1"/>
    <property type="molecule type" value="Genomic_DNA"/>
</dbReference>
<organism evidence="7 8">
    <name type="scientific">Faecalibacter rhinopitheci</name>
    <dbReference type="NCBI Taxonomy" id="2779678"/>
    <lineage>
        <taxon>Bacteria</taxon>
        <taxon>Pseudomonadati</taxon>
        <taxon>Bacteroidota</taxon>
        <taxon>Flavobacteriia</taxon>
        <taxon>Flavobacteriales</taxon>
        <taxon>Weeksellaceae</taxon>
        <taxon>Faecalibacter</taxon>
    </lineage>
</organism>
<protein>
    <submittedName>
        <fullName evidence="7">Lysoplasmalogenase</fullName>
    </submittedName>
</protein>
<dbReference type="GO" id="GO:0016020">
    <property type="term" value="C:membrane"/>
    <property type="evidence" value="ECO:0007669"/>
    <property type="project" value="UniProtKB-SubCell"/>
</dbReference>
<comment type="caution">
    <text evidence="7">The sequence shown here is derived from an EMBL/GenBank/DDBJ whole genome shotgun (WGS) entry which is preliminary data.</text>
</comment>
<keyword evidence="5 6" id="KW-0472">Membrane</keyword>
<comment type="subcellular location">
    <subcellularLocation>
        <location evidence="1">Membrane</location>
        <topology evidence="1">Multi-pass membrane protein</topology>
    </subcellularLocation>
</comment>
<name>A0A8J7KA79_9FLAO</name>
<dbReference type="RefSeq" id="WP_194182740.1">
    <property type="nucleotide sequence ID" value="NZ_JADGIK010000004.1"/>
</dbReference>
<evidence type="ECO:0000256" key="5">
    <source>
        <dbReference type="ARBA" id="ARBA00023136"/>
    </source>
</evidence>
<accession>A0A8J7KA79</accession>
<feature type="transmembrane region" description="Helical" evidence="6">
    <location>
        <begin position="86"/>
        <end position="108"/>
    </location>
</feature>
<dbReference type="Proteomes" id="UP000608754">
    <property type="component" value="Unassembled WGS sequence"/>
</dbReference>
<dbReference type="GO" id="GO:0016787">
    <property type="term" value="F:hydrolase activity"/>
    <property type="evidence" value="ECO:0007669"/>
    <property type="project" value="TreeGrafter"/>
</dbReference>
<comment type="similarity">
    <text evidence="2">Belongs to the TMEM86 family.</text>
</comment>
<feature type="transmembrane region" description="Helical" evidence="6">
    <location>
        <begin position="29"/>
        <end position="50"/>
    </location>
</feature>
<dbReference type="AlphaFoldDB" id="A0A8J7KA79"/>
<dbReference type="Pfam" id="PF07947">
    <property type="entry name" value="YhhN"/>
    <property type="match status" value="1"/>
</dbReference>
<feature type="transmembrane region" description="Helical" evidence="6">
    <location>
        <begin position="173"/>
        <end position="192"/>
    </location>
</feature>
<sequence length="227" mass="25914">MLIFLSILILISSIIYLFLRLKKPSLSALIFKIISTFLIIIYTVIIVYSYPENINFGLIIIVGLIFGLIGDIFLDLKTIYPIESDIYTFLGFYSFLIGHFVYIGYFLPSNTLSIMENSLVFAIAGIVVFLVLATETPMKLNYGRFRIITTIYAFILSFVTVLSLWIGLKTSELSYSIFGVGMILFLISDLILSQIYFGRKDKNWMISANYIFYISAQYLIASSIIFK</sequence>
<dbReference type="PANTHER" id="PTHR31885">
    <property type="entry name" value="GH04784P"/>
    <property type="match status" value="1"/>
</dbReference>
<evidence type="ECO:0000313" key="7">
    <source>
        <dbReference type="EMBL" id="MBF0597190.1"/>
    </source>
</evidence>
<gene>
    <name evidence="7" type="ORF">IM532_06995</name>
</gene>
<proteinExistence type="inferred from homology"/>
<evidence type="ECO:0000313" key="8">
    <source>
        <dbReference type="Proteomes" id="UP000608754"/>
    </source>
</evidence>
<evidence type="ECO:0000256" key="2">
    <source>
        <dbReference type="ARBA" id="ARBA00007375"/>
    </source>
</evidence>
<evidence type="ECO:0000256" key="3">
    <source>
        <dbReference type="ARBA" id="ARBA00022692"/>
    </source>
</evidence>
<evidence type="ECO:0000256" key="1">
    <source>
        <dbReference type="ARBA" id="ARBA00004141"/>
    </source>
</evidence>
<feature type="transmembrane region" description="Helical" evidence="6">
    <location>
        <begin position="114"/>
        <end position="133"/>
    </location>
</feature>
<keyword evidence="3 6" id="KW-0812">Transmembrane</keyword>
<feature type="transmembrane region" description="Helical" evidence="6">
    <location>
        <begin position="56"/>
        <end position="74"/>
    </location>
</feature>
<evidence type="ECO:0000256" key="6">
    <source>
        <dbReference type="SAM" id="Phobius"/>
    </source>
</evidence>
<feature type="transmembrane region" description="Helical" evidence="6">
    <location>
        <begin position="6"/>
        <end position="22"/>
    </location>
</feature>